<evidence type="ECO:0000256" key="4">
    <source>
        <dbReference type="ARBA" id="ARBA00022833"/>
    </source>
</evidence>
<name>A0A8J5HP29_ZINOF</name>
<comment type="subcellular location">
    <subcellularLocation>
        <location evidence="1">Nucleus</location>
    </subcellularLocation>
</comment>
<evidence type="ECO:0000256" key="3">
    <source>
        <dbReference type="ARBA" id="ARBA00022771"/>
    </source>
</evidence>
<dbReference type="GO" id="GO:0008270">
    <property type="term" value="F:zinc ion binding"/>
    <property type="evidence" value="ECO:0007669"/>
    <property type="project" value="UniProtKB-KW"/>
</dbReference>
<keyword evidence="3 5" id="KW-0863">Zinc-finger</keyword>
<dbReference type="AlphaFoldDB" id="A0A8J5HP29"/>
<dbReference type="SMART" id="SM00249">
    <property type="entry name" value="PHD"/>
    <property type="match status" value="1"/>
</dbReference>
<evidence type="ECO:0000313" key="9">
    <source>
        <dbReference type="Proteomes" id="UP000734854"/>
    </source>
</evidence>
<dbReference type="FunFam" id="3.30.40.100:FF:000005">
    <property type="entry name" value="uncharacterized protein LOC106759733 isoform X4"/>
    <property type="match status" value="1"/>
</dbReference>
<dbReference type="OrthoDB" id="787137at2759"/>
<evidence type="ECO:0000313" key="8">
    <source>
        <dbReference type="EMBL" id="KAG6520652.1"/>
    </source>
</evidence>
<dbReference type="PROSITE" id="PS51050">
    <property type="entry name" value="ZF_CW"/>
    <property type="match status" value="1"/>
</dbReference>
<evidence type="ECO:0000259" key="6">
    <source>
        <dbReference type="PROSITE" id="PS50016"/>
    </source>
</evidence>
<evidence type="ECO:0000259" key="7">
    <source>
        <dbReference type="PROSITE" id="PS51050"/>
    </source>
</evidence>
<evidence type="ECO:0000256" key="2">
    <source>
        <dbReference type="ARBA" id="ARBA00022723"/>
    </source>
</evidence>
<evidence type="ECO:0000256" key="5">
    <source>
        <dbReference type="PROSITE-ProRule" id="PRU00146"/>
    </source>
</evidence>
<keyword evidence="4" id="KW-0862">Zinc</keyword>
<reference evidence="8 9" key="1">
    <citation type="submission" date="2020-08" db="EMBL/GenBank/DDBJ databases">
        <title>Plant Genome Project.</title>
        <authorList>
            <person name="Zhang R.-G."/>
        </authorList>
    </citation>
    <scope>NUCLEOTIDE SEQUENCE [LARGE SCALE GENOMIC DNA]</scope>
    <source>
        <tissue evidence="8">Rhizome</tissue>
    </source>
</reference>
<dbReference type="EMBL" id="JACMSC010000005">
    <property type="protein sequence ID" value="KAG6520652.1"/>
    <property type="molecule type" value="Genomic_DNA"/>
</dbReference>
<dbReference type="InterPro" id="IPR011124">
    <property type="entry name" value="Znf_CW"/>
</dbReference>
<dbReference type="PANTHER" id="PTHR45915:SF2">
    <property type="entry name" value="TOUTATIS, ISOFORM E"/>
    <property type="match status" value="1"/>
</dbReference>
<keyword evidence="2" id="KW-0479">Metal-binding</keyword>
<dbReference type="InterPro" id="IPR019786">
    <property type="entry name" value="Zinc_finger_PHD-type_CS"/>
</dbReference>
<organism evidence="8 9">
    <name type="scientific">Zingiber officinale</name>
    <name type="common">Ginger</name>
    <name type="synonym">Amomum zingiber</name>
    <dbReference type="NCBI Taxonomy" id="94328"/>
    <lineage>
        <taxon>Eukaryota</taxon>
        <taxon>Viridiplantae</taxon>
        <taxon>Streptophyta</taxon>
        <taxon>Embryophyta</taxon>
        <taxon>Tracheophyta</taxon>
        <taxon>Spermatophyta</taxon>
        <taxon>Magnoliopsida</taxon>
        <taxon>Liliopsida</taxon>
        <taxon>Zingiberales</taxon>
        <taxon>Zingiberaceae</taxon>
        <taxon>Zingiber</taxon>
    </lineage>
</organism>
<dbReference type="InterPro" id="IPR001965">
    <property type="entry name" value="Znf_PHD"/>
</dbReference>
<dbReference type="PROSITE" id="PS01359">
    <property type="entry name" value="ZF_PHD_1"/>
    <property type="match status" value="1"/>
</dbReference>
<feature type="domain" description="PHD-type" evidence="6">
    <location>
        <begin position="297"/>
        <end position="347"/>
    </location>
</feature>
<dbReference type="PANTHER" id="PTHR45915">
    <property type="entry name" value="TRANSCRIPTION INTERMEDIARY FACTOR"/>
    <property type="match status" value="1"/>
</dbReference>
<dbReference type="Proteomes" id="UP000734854">
    <property type="component" value="Unassembled WGS sequence"/>
</dbReference>
<comment type="caution">
    <text evidence="8">The sequence shown here is derived from an EMBL/GenBank/DDBJ whole genome shotgun (WGS) entry which is preliminary data.</text>
</comment>
<dbReference type="GO" id="GO:0000785">
    <property type="term" value="C:chromatin"/>
    <property type="evidence" value="ECO:0007669"/>
    <property type="project" value="TreeGrafter"/>
</dbReference>
<dbReference type="InterPro" id="IPR019787">
    <property type="entry name" value="Znf_PHD-finger"/>
</dbReference>
<protein>
    <submittedName>
        <fullName evidence="8">Uncharacterized protein</fullName>
    </submittedName>
</protein>
<feature type="domain" description="CW-type" evidence="7">
    <location>
        <begin position="440"/>
        <end position="503"/>
    </location>
</feature>
<sequence>MSPSHEECHCDTSRNPIYSDKKKFELSPSGTITSSGSWTDVSMPSDVFMSSGHMANKYVYKRRKLQGNSLALLPEDNNITDTDKEQFELPPREPVVSSGSWTSVSNPNELCTSSGHKSDGYSYVYKRRKLQRNSLALLPEDNNITDGTQNFGAELCIDSKDCLLEVHKADPETTPVAVPTINIDSFQDSGLHDMCSIGEFRVLDKTNIVKFSKSTQESYHNLNDRSSSSKSNFELTSTFIKIHTDDPSSDVLELGEFNSAKDLCIYVLKKHGLIGNCCASSSHSDLQIPFDDNSKLSQICKKCGLFDDPLQMLICDQCDETYHQSCCVPRVTKIPGNEWYCQLCFKKRPKLLISKSPDTIGEISGHTYNISSRKYSISFMLKDSKPYTTGVRIGKDFQAEIMDWSEPVTNEDDYFDEPSEMDIDESVDLNVWRGRKTQCPSSIGNWVQCREFLSSDGPKEGIICGKWRRAPLFIVQSEDWDCSCAVQWDPIHADCAVPQELKTEEVLNDLKLVKWLRHHLSDKSMKDDSN</sequence>
<dbReference type="GO" id="GO:0005634">
    <property type="term" value="C:nucleus"/>
    <property type="evidence" value="ECO:0007669"/>
    <property type="project" value="UniProtKB-SubCell"/>
</dbReference>
<dbReference type="Pfam" id="PF00628">
    <property type="entry name" value="PHD"/>
    <property type="match status" value="1"/>
</dbReference>
<dbReference type="PROSITE" id="PS50016">
    <property type="entry name" value="ZF_PHD_2"/>
    <property type="match status" value="1"/>
</dbReference>
<proteinExistence type="predicted"/>
<gene>
    <name evidence="8" type="ORF">ZIOFF_017712</name>
</gene>
<evidence type="ECO:0000256" key="1">
    <source>
        <dbReference type="ARBA" id="ARBA00004123"/>
    </source>
</evidence>
<keyword evidence="9" id="KW-1185">Reference proteome</keyword>
<accession>A0A8J5HP29</accession>